<dbReference type="InterPro" id="IPR029045">
    <property type="entry name" value="ClpP/crotonase-like_dom_sf"/>
</dbReference>
<dbReference type="InterPro" id="IPR014748">
    <property type="entry name" value="Enoyl-CoA_hydra_C"/>
</dbReference>
<dbReference type="GO" id="GO:0004300">
    <property type="term" value="F:enoyl-CoA hydratase activity"/>
    <property type="evidence" value="ECO:0007669"/>
    <property type="project" value="UniProtKB-EC"/>
</dbReference>
<dbReference type="Gene3D" id="1.10.12.10">
    <property type="entry name" value="Lyase 2-enoyl-coa Hydratase, Chain A, domain 2"/>
    <property type="match status" value="1"/>
</dbReference>
<dbReference type="PANTHER" id="PTHR43684">
    <property type="match status" value="1"/>
</dbReference>
<dbReference type="Gene3D" id="3.90.226.10">
    <property type="entry name" value="2-enoyl-CoA Hydratase, Chain A, domain 1"/>
    <property type="match status" value="1"/>
</dbReference>
<evidence type="ECO:0000313" key="3">
    <source>
        <dbReference type="Proteomes" id="UP000463857"/>
    </source>
</evidence>
<dbReference type="CDD" id="cd06558">
    <property type="entry name" value="crotonase-like"/>
    <property type="match status" value="1"/>
</dbReference>
<dbReference type="SUPFAM" id="SSF52096">
    <property type="entry name" value="ClpP/crotonase"/>
    <property type="match status" value="1"/>
</dbReference>
<dbReference type="InterPro" id="IPR001753">
    <property type="entry name" value="Enoyl-CoA_hydra/iso"/>
</dbReference>
<dbReference type="Pfam" id="PF00378">
    <property type="entry name" value="ECH_1"/>
    <property type="match status" value="1"/>
</dbReference>
<dbReference type="PANTHER" id="PTHR43684:SF4">
    <property type="entry name" value="ENOYL-COA HYDRATASE_ISOMERASE FAMILY PROTEIN (AFU_ORTHOLOGUE AFUA_1G01890)"/>
    <property type="match status" value="1"/>
</dbReference>
<comment type="similarity">
    <text evidence="1">Belongs to the enoyl-CoA hydratase/isomerase family.</text>
</comment>
<dbReference type="Proteomes" id="UP000463857">
    <property type="component" value="Chromosome"/>
</dbReference>
<accession>A0A7L4YRU5</accession>
<dbReference type="InParanoid" id="A0A7L4YRU5"/>
<dbReference type="EC" id="4.2.1.17" evidence="2"/>
<sequence length="290" mass="31574">MTDSADDLVLYDVADRVATITMNRPDRGNVYNWDLADAVNKALERADEDEDVRVVIVTGAGKYFCVGMDIEAFGDLGNETSETIGGWTRDGGGTTALQVLRMRKPVIMAMNGSAAGIGVTMTLGADVRIAAEGAKYAMPFTRRAIAPEACSSWLLPRIVGITQALEWVMTGRTFTAEDGKEGGLFNYVVPRDAVLAKAKEIAAEIVENTSPISVAAARQMLWRALGFDSPWDGHRQESEAIIRLVKGPDGTEGALAFKEKREAQFSSTLSGDYDFEWPRWPETPDDVEAK</sequence>
<reference evidence="2 3" key="1">
    <citation type="journal article" date="2018" name="Int. J. Syst. Evol. Microbiol.">
        <title>Epidermidibacterium keratini gen. nov., sp. nov., a member of the family Sporichthyaceae, isolated from keratin epidermis.</title>
        <authorList>
            <person name="Lee D.G."/>
            <person name="Trujillo M.E."/>
            <person name="Kang S."/>
            <person name="Nam J.J."/>
            <person name="Kim Y.J."/>
        </authorList>
    </citation>
    <scope>NUCLEOTIDE SEQUENCE [LARGE SCALE GENOMIC DNA]</scope>
    <source>
        <strain evidence="2 3">EPI-7</strain>
    </source>
</reference>
<dbReference type="OrthoDB" id="9777711at2"/>
<name>A0A7L4YRU5_9ACTN</name>
<dbReference type="InterPro" id="IPR051053">
    <property type="entry name" value="ECH/Chromodomain_protein"/>
</dbReference>
<dbReference type="KEGG" id="eke:EK0264_16225"/>
<evidence type="ECO:0000256" key="1">
    <source>
        <dbReference type="ARBA" id="ARBA00005254"/>
    </source>
</evidence>
<gene>
    <name evidence="2" type="ORF">EK0264_16225</name>
</gene>
<organism evidence="2 3">
    <name type="scientific">Epidermidibacterium keratini</name>
    <dbReference type="NCBI Taxonomy" id="1891644"/>
    <lineage>
        <taxon>Bacteria</taxon>
        <taxon>Bacillati</taxon>
        <taxon>Actinomycetota</taxon>
        <taxon>Actinomycetes</taxon>
        <taxon>Sporichthyales</taxon>
        <taxon>Sporichthyaceae</taxon>
        <taxon>Epidermidibacterium</taxon>
    </lineage>
</organism>
<dbReference type="RefSeq" id="WP_159546818.1">
    <property type="nucleotide sequence ID" value="NZ_CP047156.1"/>
</dbReference>
<dbReference type="AlphaFoldDB" id="A0A7L4YRU5"/>
<keyword evidence="2" id="KW-0456">Lyase</keyword>
<dbReference type="EMBL" id="CP047156">
    <property type="protein sequence ID" value="QHC01683.1"/>
    <property type="molecule type" value="Genomic_DNA"/>
</dbReference>
<proteinExistence type="inferred from homology"/>
<keyword evidence="3" id="KW-1185">Reference proteome</keyword>
<evidence type="ECO:0000313" key="2">
    <source>
        <dbReference type="EMBL" id="QHC01683.1"/>
    </source>
</evidence>
<protein>
    <submittedName>
        <fullName evidence="2">Enoyl-CoA hydratase</fullName>
        <ecNumber evidence="2">4.2.1.17</ecNumber>
    </submittedName>
</protein>